<feature type="coiled-coil region" evidence="1">
    <location>
        <begin position="954"/>
        <end position="981"/>
    </location>
</feature>
<sequence length="1008" mass="108273">MKWLAWLVGIVLTVMLTFHALPYVVRDQVVIWLRSQGVEDARFEALTVNWLSGEVIIKGLKARREGHYPLDIDRFRVAIDYGDLFDKRIHLRPLEVEGVRSGFVYTLEEQWLGPLNLAELAPPADETEEPEPENNEPSGWSVGLDALSLDNIDWRLQLFKQEHHLELDQLQLGGLFFWQPDEPTALILHGRLNDAPFDIDSTALPLPVDKRAELALKLDKLPVHPLVAQFVPQLESATVSADLRLGGEFAGDSIHVTPNGTLSLTDLSWQDEGLSFQTPSLTFDGGVDLTLTAFAPANIAVGARVTLAEGAALTQGSQQVNLGGLKWDGKVDLDLNREGPMDLGVAGSLDAQTLAFSMAGEAPLSLALGQLGWQGDSDIQVGRDETLAVSVQGENQLRLADLSLQQGEALSLGLGSANWQGDTTVQVSGGETTKVDLQGQNKLDLAALKLQQGSALSLALNKADLSTALTSEALNNWTLSGTQLNLSGIELQQGGAMQVELSSLSTSADASYAIDSGALSLKAPQLALGTTNMQVGGKPLASLESIQLNTLDVAMPLKVGLGSAQVAGLSLASTQAGDPLLAMAGIRLNKLALDQSGVQIDAIEGDGLNALLNLDEQMQPEDIQALQQQLGALSGGESASGADSDAQSQTSGEPFRVRIDRIGLGGENHFTLTDRSVKPAYKTDLVINQLALTNIDTQGNEQSEFNLSGIFNRFAKLEAEGAINLLGSPRSGHWTVNLDDVQLPAVSPYSIKYTGYYLQSGQLNVAMEGTLDEDQLDGKNHIRINRLTVDPVDQEQIGEFQETISLPLETAISVLQDDDENIDLDVPISGSLNDPSFDYQSVINRVLGNSVKQGVMTYLVQALQPYGALITLAETAIDASKTGSFINLEPVAFAAGESELSGDAGDYLDQLAGLMAERGGLRLNLCGVTVAADRQAVGEVQNVENGKRTKPLEGEELAAELSDLLRQLAQARSEVLKERMQQKVEADRLFLCYPQIDQDGEPRVDLSL</sequence>
<dbReference type="EMBL" id="SMFU01000009">
    <property type="protein sequence ID" value="TCK06073.1"/>
    <property type="molecule type" value="Genomic_DNA"/>
</dbReference>
<evidence type="ECO:0000313" key="3">
    <source>
        <dbReference type="Proteomes" id="UP000294546"/>
    </source>
</evidence>
<proteinExistence type="predicted"/>
<comment type="caution">
    <text evidence="2">The sequence shown here is derived from an EMBL/GenBank/DDBJ whole genome shotgun (WGS) entry which is preliminary data.</text>
</comment>
<evidence type="ECO:0000256" key="1">
    <source>
        <dbReference type="SAM" id="Coils"/>
    </source>
</evidence>
<accession>A0A4R1GGJ8</accession>
<evidence type="ECO:0000313" key="2">
    <source>
        <dbReference type="EMBL" id="TCK06073.1"/>
    </source>
</evidence>
<dbReference type="InterPro" id="IPR008023">
    <property type="entry name" value="DUF748"/>
</dbReference>
<organism evidence="2 3">
    <name type="scientific">Marinobacterium mangrovicola</name>
    <dbReference type="NCBI Taxonomy" id="1476959"/>
    <lineage>
        <taxon>Bacteria</taxon>
        <taxon>Pseudomonadati</taxon>
        <taxon>Pseudomonadota</taxon>
        <taxon>Gammaproteobacteria</taxon>
        <taxon>Oceanospirillales</taxon>
        <taxon>Oceanospirillaceae</taxon>
        <taxon>Marinobacterium</taxon>
    </lineage>
</organism>
<protein>
    <submittedName>
        <fullName evidence="2">Uncharacterized protein DUF748</fullName>
    </submittedName>
</protein>
<dbReference type="AlphaFoldDB" id="A0A4R1GGJ8"/>
<dbReference type="RefSeq" id="WP_132293962.1">
    <property type="nucleotide sequence ID" value="NZ_SMFU01000009.1"/>
</dbReference>
<dbReference type="Proteomes" id="UP000294546">
    <property type="component" value="Unassembled WGS sequence"/>
</dbReference>
<reference evidence="2 3" key="1">
    <citation type="submission" date="2019-03" db="EMBL/GenBank/DDBJ databases">
        <title>Genomic Encyclopedia of Archaeal and Bacterial Type Strains, Phase II (KMG-II): from individual species to whole genera.</title>
        <authorList>
            <person name="Goeker M."/>
        </authorList>
    </citation>
    <scope>NUCLEOTIDE SEQUENCE [LARGE SCALE GENOMIC DNA]</scope>
    <source>
        <strain evidence="2 3">DSM 27697</strain>
    </source>
</reference>
<keyword evidence="3" id="KW-1185">Reference proteome</keyword>
<gene>
    <name evidence="2" type="ORF">CLV83_3022</name>
</gene>
<dbReference type="Pfam" id="PF05359">
    <property type="entry name" value="DUF748"/>
    <property type="match status" value="2"/>
</dbReference>
<dbReference type="OrthoDB" id="6114420at2"/>
<keyword evidence="1" id="KW-0175">Coiled coil</keyword>
<name>A0A4R1GGJ8_9GAMM</name>